<dbReference type="PROSITE" id="PS00059">
    <property type="entry name" value="ADH_ZINC"/>
    <property type="match status" value="1"/>
</dbReference>
<dbReference type="InterPro" id="IPR013154">
    <property type="entry name" value="ADH-like_N"/>
</dbReference>
<evidence type="ECO:0000256" key="1">
    <source>
        <dbReference type="ARBA" id="ARBA00001947"/>
    </source>
</evidence>
<proteinExistence type="inferred from homology"/>
<reference evidence="10 11" key="1">
    <citation type="submission" date="2021-06" db="EMBL/GenBank/DDBJ databases">
        <authorList>
            <person name="Palmer J.M."/>
        </authorList>
    </citation>
    <scope>NUCLEOTIDE SEQUENCE [LARGE SCALE GENOMIC DNA]</scope>
    <source>
        <strain evidence="10 11">CL_MEX2019</strain>
        <tissue evidence="10">Muscle</tissue>
    </source>
</reference>
<evidence type="ECO:0000313" key="11">
    <source>
        <dbReference type="Proteomes" id="UP001352852"/>
    </source>
</evidence>
<dbReference type="InterPro" id="IPR036291">
    <property type="entry name" value="NAD(P)-bd_dom_sf"/>
</dbReference>
<name>A0ABU7F513_9TELE</name>
<evidence type="ECO:0000259" key="9">
    <source>
        <dbReference type="SMART" id="SM00829"/>
    </source>
</evidence>
<keyword evidence="5" id="KW-0560">Oxidoreductase</keyword>
<dbReference type="Proteomes" id="UP001352852">
    <property type="component" value="Unassembled WGS sequence"/>
</dbReference>
<evidence type="ECO:0000256" key="4">
    <source>
        <dbReference type="ARBA" id="ARBA00022833"/>
    </source>
</evidence>
<evidence type="ECO:0000256" key="6">
    <source>
        <dbReference type="ARBA" id="ARBA00026132"/>
    </source>
</evidence>
<dbReference type="InterPro" id="IPR011032">
    <property type="entry name" value="GroES-like_sf"/>
</dbReference>
<organism evidence="10 11">
    <name type="scientific">Characodon lateralis</name>
    <dbReference type="NCBI Taxonomy" id="208331"/>
    <lineage>
        <taxon>Eukaryota</taxon>
        <taxon>Metazoa</taxon>
        <taxon>Chordata</taxon>
        <taxon>Craniata</taxon>
        <taxon>Vertebrata</taxon>
        <taxon>Euteleostomi</taxon>
        <taxon>Actinopterygii</taxon>
        <taxon>Neopterygii</taxon>
        <taxon>Teleostei</taxon>
        <taxon>Neoteleostei</taxon>
        <taxon>Acanthomorphata</taxon>
        <taxon>Ovalentaria</taxon>
        <taxon>Atherinomorphae</taxon>
        <taxon>Cyprinodontiformes</taxon>
        <taxon>Goodeidae</taxon>
        <taxon>Characodon</taxon>
    </lineage>
</organism>
<dbReference type="PANTHER" id="PTHR43161:SF9">
    <property type="entry name" value="SORBITOL DEHYDROGENASE"/>
    <property type="match status" value="1"/>
</dbReference>
<dbReference type="Pfam" id="PF15101">
    <property type="entry name" value="TERB2"/>
    <property type="match status" value="1"/>
</dbReference>
<keyword evidence="4 8" id="KW-0862">Zinc</keyword>
<evidence type="ECO:0000256" key="8">
    <source>
        <dbReference type="RuleBase" id="RU361277"/>
    </source>
</evidence>
<dbReference type="PANTHER" id="PTHR43161">
    <property type="entry name" value="SORBITOL DEHYDROGENASE"/>
    <property type="match status" value="1"/>
</dbReference>
<dbReference type="SMART" id="SM00829">
    <property type="entry name" value="PKS_ER"/>
    <property type="match status" value="1"/>
</dbReference>
<comment type="cofactor">
    <cofactor evidence="1 8">
        <name>Zn(2+)</name>
        <dbReference type="ChEBI" id="CHEBI:29105"/>
    </cofactor>
</comment>
<dbReference type="InterPro" id="IPR002328">
    <property type="entry name" value="ADH_Zn_CS"/>
</dbReference>
<dbReference type="Gene3D" id="3.90.180.10">
    <property type="entry name" value="Medium-chain alcohol dehydrogenases, catalytic domain"/>
    <property type="match status" value="1"/>
</dbReference>
<evidence type="ECO:0000313" key="10">
    <source>
        <dbReference type="EMBL" id="MED6294074.1"/>
    </source>
</evidence>
<keyword evidence="11" id="KW-1185">Reference proteome</keyword>
<dbReference type="InterPro" id="IPR045306">
    <property type="entry name" value="SDH-like"/>
</dbReference>
<accession>A0ABU7F513</accession>
<dbReference type="InterPro" id="IPR013149">
    <property type="entry name" value="ADH-like_C"/>
</dbReference>
<evidence type="ECO:0000256" key="2">
    <source>
        <dbReference type="ARBA" id="ARBA00008072"/>
    </source>
</evidence>
<dbReference type="Pfam" id="PF00107">
    <property type="entry name" value="ADH_zinc_N"/>
    <property type="match status" value="1"/>
</dbReference>
<dbReference type="SUPFAM" id="SSF51735">
    <property type="entry name" value="NAD(P)-binding Rossmann-fold domains"/>
    <property type="match status" value="1"/>
</dbReference>
<feature type="domain" description="Enoyl reductase (ER)" evidence="9">
    <location>
        <begin position="203"/>
        <end position="534"/>
    </location>
</feature>
<dbReference type="SUPFAM" id="SSF50129">
    <property type="entry name" value="GroES-like"/>
    <property type="match status" value="1"/>
</dbReference>
<dbReference type="Gene3D" id="3.40.50.720">
    <property type="entry name" value="NAD(P)-binding Rossmann-like Domain"/>
    <property type="match status" value="1"/>
</dbReference>
<dbReference type="CDD" id="cd05285">
    <property type="entry name" value="sorbitol_DH"/>
    <property type="match status" value="1"/>
</dbReference>
<evidence type="ECO:0000256" key="7">
    <source>
        <dbReference type="ARBA" id="ARBA00032485"/>
    </source>
</evidence>
<protein>
    <recommendedName>
        <fullName evidence="6">Sorbitol dehydrogenase</fullName>
    </recommendedName>
    <alternativeName>
        <fullName evidence="7">Polyol dehydrogenase</fullName>
    </alternativeName>
</protein>
<gene>
    <name evidence="10" type="ORF">CHARACLAT_017157</name>
</gene>
<comment type="similarity">
    <text evidence="2 8">Belongs to the zinc-containing alcohol dehydrogenase family.</text>
</comment>
<evidence type="ECO:0000256" key="5">
    <source>
        <dbReference type="ARBA" id="ARBA00023002"/>
    </source>
</evidence>
<sequence>MFRCKTAWFSNSVPEDHLDLWTQEGGSITGWREADYLFSADATCPDTKRIFESKDYIWNKVTVLHSLFLSTCEKRQSVKSVCIGHYVLPPASVQDEVRKVVGRLIWEREDEETAAQNQQKTLSLSEVEHSEEEVRGSICEASDTESSESEALLWEHLKSPVSCMAPGYVSIENLPKYSGDLHDLGVGSVMAQENLSVVLHAKGDLRLETRPVPEPGPNEVLLQMHSVGICGSDVHYWQNGRIGDFVLKKPMVLGHEAAGRVVKVGSAVIHLKPGDRVAIEPGVPREMDEFFKGGQYNLSPTIFFCATPPDDGNLCRYYTHSANFCYKLPDNVTFEEGALIEPLSVGIHACRRAGVTLGSTVLICGAGPIGLVSLLVAKAMGASKVIITDLFAERLGMAKELGADFQLTVKKDDAPQQLAKTVEDTLGAQPQITIECTGVESCIQTALYATRSGGVVMLVGLGAPMATVPLVNAAVREVDIRGVFRYCNTWPMAIAMLSSGKVNVKPLVTHRFPLEQAVQAFETTRQGLGIKVMLKCDENDQSP</sequence>
<dbReference type="InterPro" id="IPR028065">
    <property type="entry name" value="TERB2"/>
</dbReference>
<dbReference type="EMBL" id="JAHUTJ010075201">
    <property type="protein sequence ID" value="MED6294074.1"/>
    <property type="molecule type" value="Genomic_DNA"/>
</dbReference>
<evidence type="ECO:0000256" key="3">
    <source>
        <dbReference type="ARBA" id="ARBA00022723"/>
    </source>
</evidence>
<comment type="caution">
    <text evidence="10">The sequence shown here is derived from an EMBL/GenBank/DDBJ whole genome shotgun (WGS) entry which is preliminary data.</text>
</comment>
<keyword evidence="3 8" id="KW-0479">Metal-binding</keyword>
<dbReference type="Pfam" id="PF08240">
    <property type="entry name" value="ADH_N"/>
    <property type="match status" value="1"/>
</dbReference>
<dbReference type="InterPro" id="IPR020843">
    <property type="entry name" value="ER"/>
</dbReference>